<gene>
    <name evidence="2" type="ordered locus">Acear_2043</name>
</gene>
<dbReference type="eggNOG" id="COG3655">
    <property type="taxonomic scope" value="Bacteria"/>
</dbReference>
<dbReference type="InterPro" id="IPR001387">
    <property type="entry name" value="Cro/C1-type_HTH"/>
</dbReference>
<protein>
    <submittedName>
        <fullName evidence="2">Transcriptional regulator, XRE family</fullName>
    </submittedName>
</protein>
<evidence type="ECO:0000259" key="1">
    <source>
        <dbReference type="PROSITE" id="PS50943"/>
    </source>
</evidence>
<dbReference type="HOGENOM" id="CLU_066192_31_3_9"/>
<evidence type="ECO:0000313" key="3">
    <source>
        <dbReference type="Proteomes" id="UP000001661"/>
    </source>
</evidence>
<evidence type="ECO:0000313" key="2">
    <source>
        <dbReference type="EMBL" id="ADL13533.1"/>
    </source>
</evidence>
<reference evidence="2 3" key="1">
    <citation type="journal article" date="2010" name="Stand. Genomic Sci.">
        <title>Complete genome sequence of Acetohalobium arabaticum type strain (Z-7288).</title>
        <authorList>
            <person name="Sikorski J."/>
            <person name="Lapidus A."/>
            <person name="Chertkov O."/>
            <person name="Lucas S."/>
            <person name="Copeland A."/>
            <person name="Glavina Del Rio T."/>
            <person name="Nolan M."/>
            <person name="Tice H."/>
            <person name="Cheng J.F."/>
            <person name="Han C."/>
            <person name="Brambilla E."/>
            <person name="Pitluck S."/>
            <person name="Liolios K."/>
            <person name="Ivanova N."/>
            <person name="Mavromatis K."/>
            <person name="Mikhailova N."/>
            <person name="Pati A."/>
            <person name="Bruce D."/>
            <person name="Detter C."/>
            <person name="Tapia R."/>
            <person name="Goodwin L."/>
            <person name="Chen A."/>
            <person name="Palaniappan K."/>
            <person name="Land M."/>
            <person name="Hauser L."/>
            <person name="Chang Y.J."/>
            <person name="Jeffries C.D."/>
            <person name="Rohde M."/>
            <person name="Goker M."/>
            <person name="Spring S."/>
            <person name="Woyke T."/>
            <person name="Bristow J."/>
            <person name="Eisen J.A."/>
            <person name="Markowitz V."/>
            <person name="Hugenholtz P."/>
            <person name="Kyrpides N.C."/>
            <person name="Klenk H.P."/>
        </authorList>
    </citation>
    <scope>NUCLEOTIDE SEQUENCE [LARGE SCALE GENOMIC DNA]</scope>
    <source>
        <strain evidence="3">ATCC 49924 / DSM 5501 / Z-7288</strain>
    </source>
</reference>
<dbReference type="Pfam" id="PF13443">
    <property type="entry name" value="HTH_26"/>
    <property type="match status" value="1"/>
</dbReference>
<proteinExistence type="predicted"/>
<accession>D9QT33</accession>
<dbReference type="PROSITE" id="PS50943">
    <property type="entry name" value="HTH_CROC1"/>
    <property type="match status" value="1"/>
</dbReference>
<organism evidence="2 3">
    <name type="scientific">Acetohalobium arabaticum (strain ATCC 49924 / DSM 5501 / Z-7288)</name>
    <dbReference type="NCBI Taxonomy" id="574087"/>
    <lineage>
        <taxon>Bacteria</taxon>
        <taxon>Bacillati</taxon>
        <taxon>Bacillota</taxon>
        <taxon>Clostridia</taxon>
        <taxon>Halanaerobiales</taxon>
        <taxon>Halobacteroidaceae</taxon>
        <taxon>Acetohalobium</taxon>
    </lineage>
</organism>
<dbReference type="InterPro" id="IPR010982">
    <property type="entry name" value="Lambda_DNA-bd_dom_sf"/>
</dbReference>
<dbReference type="Proteomes" id="UP000001661">
    <property type="component" value="Chromosome"/>
</dbReference>
<sequence>MIKSKLSVLMGIKKVNIQDVHEGTGINRNTISRLYHDKLKRVDFDTLNRLCKYFDCQVEDVLEYSKD</sequence>
<dbReference type="KEGG" id="aar:Acear_2043"/>
<dbReference type="OrthoDB" id="9805309at2"/>
<keyword evidence="3" id="KW-1185">Reference proteome</keyword>
<dbReference type="GO" id="GO:0003677">
    <property type="term" value="F:DNA binding"/>
    <property type="evidence" value="ECO:0007669"/>
    <property type="project" value="InterPro"/>
</dbReference>
<dbReference type="SUPFAM" id="SSF47413">
    <property type="entry name" value="lambda repressor-like DNA-binding domains"/>
    <property type="match status" value="1"/>
</dbReference>
<dbReference type="Gene3D" id="1.10.260.40">
    <property type="entry name" value="lambda repressor-like DNA-binding domains"/>
    <property type="match status" value="1"/>
</dbReference>
<dbReference type="AlphaFoldDB" id="D9QT33"/>
<feature type="domain" description="HTH cro/C1-type" evidence="1">
    <location>
        <begin position="22"/>
        <end position="61"/>
    </location>
</feature>
<dbReference type="RefSeq" id="WP_013278976.1">
    <property type="nucleotide sequence ID" value="NC_014378.1"/>
</dbReference>
<dbReference type="EMBL" id="CP002105">
    <property type="protein sequence ID" value="ADL13533.1"/>
    <property type="molecule type" value="Genomic_DNA"/>
</dbReference>
<name>D9QT33_ACEAZ</name>
<dbReference type="PANTHER" id="PTHR37301:SF1">
    <property type="entry name" value="DNA-BINDING PROTEIN"/>
    <property type="match status" value="1"/>
</dbReference>
<dbReference type="PANTHER" id="PTHR37301">
    <property type="entry name" value="DNA-BINDING PROTEIN-RELATED"/>
    <property type="match status" value="1"/>
</dbReference>